<name>A0ABV6W573_9ACTN</name>
<evidence type="ECO:0008006" key="3">
    <source>
        <dbReference type="Google" id="ProtNLM"/>
    </source>
</evidence>
<comment type="caution">
    <text evidence="1">The sequence shown here is derived from an EMBL/GenBank/DDBJ whole genome shotgun (WGS) entry which is preliminary data.</text>
</comment>
<proteinExistence type="predicted"/>
<gene>
    <name evidence="1" type="ORF">ACEZDE_30345</name>
</gene>
<reference evidence="1 2" key="1">
    <citation type="submission" date="2024-09" db="EMBL/GenBank/DDBJ databases">
        <authorList>
            <person name="Lee S.D."/>
        </authorList>
    </citation>
    <scope>NUCLEOTIDE SEQUENCE [LARGE SCALE GENOMIC DNA]</scope>
    <source>
        <strain evidence="1 2">N8-3</strain>
    </source>
</reference>
<accession>A0ABV6W573</accession>
<dbReference type="EMBL" id="JBHFAB010000031">
    <property type="protein sequence ID" value="MFC1420913.1"/>
    <property type="molecule type" value="Genomic_DNA"/>
</dbReference>
<evidence type="ECO:0000313" key="2">
    <source>
        <dbReference type="Proteomes" id="UP001592531"/>
    </source>
</evidence>
<protein>
    <recommendedName>
        <fullName evidence="3">DUF4397 domain-containing protein</fullName>
    </recommendedName>
</protein>
<evidence type="ECO:0000313" key="1">
    <source>
        <dbReference type="EMBL" id="MFC1420913.1"/>
    </source>
</evidence>
<dbReference type="RefSeq" id="WP_380543099.1">
    <property type="nucleotide sequence ID" value="NZ_JBHFAB010000031.1"/>
</dbReference>
<keyword evidence="2" id="KW-1185">Reference proteome</keyword>
<organism evidence="1 2">
    <name type="scientific">Streptacidiphilus cavernicola</name>
    <dbReference type="NCBI Taxonomy" id="3342716"/>
    <lineage>
        <taxon>Bacteria</taxon>
        <taxon>Bacillati</taxon>
        <taxon>Actinomycetota</taxon>
        <taxon>Actinomycetes</taxon>
        <taxon>Kitasatosporales</taxon>
        <taxon>Streptomycetaceae</taxon>
        <taxon>Streptacidiphilus</taxon>
    </lineage>
</organism>
<dbReference type="Proteomes" id="UP001592531">
    <property type="component" value="Unassembled WGS sequence"/>
</dbReference>
<sequence>MVRLKVAGAQGLPSTGLTAVTLNLTGLDATAGTWIAAYRDGAATPTASDLNLAPGQITPNQVTVPVAADGYIDLYNYAGTADILADVQGYYTTAALQPPAGYVTAKNPTRILDTRNATGTSRHAVGPGSTVTFRAAPPYTQASAVVLNLTETDASATSYIGVQRDGKAPTTSVLNFHTGQTTSNQVVVPLDYTGLVTLYNHSGTVDLVADVQGYDITDPSTKGTTHGAPYVPLTPTRILDTRNATGARKAPLGPGSHLVLKVGGTSAVPAGASAVLINLTGITPTASTWLTAYPHGSTPTTSSNLNLTARTTRAVTVLVPIGPDGSIDLYNAHGSLSLAADIEGYYLPS</sequence>